<evidence type="ECO:0000313" key="5">
    <source>
        <dbReference type="Proteomes" id="UP000256690"/>
    </source>
</evidence>
<feature type="region of interest" description="Disordered" evidence="1">
    <location>
        <begin position="162"/>
        <end position="205"/>
    </location>
</feature>
<feature type="signal peptide" evidence="3">
    <location>
        <begin position="1"/>
        <end position="23"/>
    </location>
</feature>
<dbReference type="Proteomes" id="UP000256690">
    <property type="component" value="Unassembled WGS sequence"/>
</dbReference>
<comment type="caution">
    <text evidence="4">The sequence shown here is derived from an EMBL/GenBank/DDBJ whole genome shotgun (WGS) entry which is preliminary data.</text>
</comment>
<evidence type="ECO:0000256" key="1">
    <source>
        <dbReference type="SAM" id="MobiDB-lite"/>
    </source>
</evidence>
<feature type="region of interest" description="Disordered" evidence="1">
    <location>
        <begin position="285"/>
        <end position="304"/>
    </location>
</feature>
<dbReference type="AlphaFoldDB" id="A0A3D8SK20"/>
<reference evidence="4 5" key="1">
    <citation type="journal article" date="2018" name="IMA Fungus">
        <title>IMA Genome-F 9: Draft genome sequence of Annulohypoxylon stygium, Aspergillus mulundensis, Berkeleyomyces basicola (syn. Thielaviopsis basicola), Ceratocystis smalleyi, two Cercospora beticola strains, Coleophoma cylindrospora, Fusarium fracticaudum, Phialophora cf. hyalina, and Morchella septimelata.</title>
        <authorList>
            <person name="Wingfield B.D."/>
            <person name="Bills G.F."/>
            <person name="Dong Y."/>
            <person name="Huang W."/>
            <person name="Nel W.J."/>
            <person name="Swalarsk-Parry B.S."/>
            <person name="Vaghefi N."/>
            <person name="Wilken P.M."/>
            <person name="An Z."/>
            <person name="de Beer Z.W."/>
            <person name="De Vos L."/>
            <person name="Chen L."/>
            <person name="Duong T.A."/>
            <person name="Gao Y."/>
            <person name="Hammerbacher A."/>
            <person name="Kikkert J.R."/>
            <person name="Li Y."/>
            <person name="Li H."/>
            <person name="Li K."/>
            <person name="Li Q."/>
            <person name="Liu X."/>
            <person name="Ma X."/>
            <person name="Naidoo K."/>
            <person name="Pethybridge S.J."/>
            <person name="Sun J."/>
            <person name="Steenkamp E.T."/>
            <person name="van der Nest M.A."/>
            <person name="van Wyk S."/>
            <person name="Wingfield M.J."/>
            <person name="Xiong C."/>
            <person name="Yue Q."/>
            <person name="Zhang X."/>
        </authorList>
    </citation>
    <scope>NUCLEOTIDE SEQUENCE [LARGE SCALE GENOMIC DNA]</scope>
    <source>
        <strain evidence="4 5">DSM 5745</strain>
    </source>
</reference>
<keyword evidence="5" id="KW-1185">Reference proteome</keyword>
<dbReference type="GeneID" id="38113638"/>
<feature type="compositionally biased region" description="Low complexity" evidence="1">
    <location>
        <begin position="187"/>
        <end position="197"/>
    </location>
</feature>
<organism evidence="4 5">
    <name type="scientific">Aspergillus mulundensis</name>
    <dbReference type="NCBI Taxonomy" id="1810919"/>
    <lineage>
        <taxon>Eukaryota</taxon>
        <taxon>Fungi</taxon>
        <taxon>Dikarya</taxon>
        <taxon>Ascomycota</taxon>
        <taxon>Pezizomycotina</taxon>
        <taxon>Eurotiomycetes</taxon>
        <taxon>Eurotiomycetidae</taxon>
        <taxon>Eurotiales</taxon>
        <taxon>Aspergillaceae</taxon>
        <taxon>Aspergillus</taxon>
        <taxon>Aspergillus subgen. Nidulantes</taxon>
    </lineage>
</organism>
<evidence type="ECO:0008006" key="6">
    <source>
        <dbReference type="Google" id="ProtNLM"/>
    </source>
</evidence>
<feature type="chain" id="PRO_5017562693" description="Mid2 domain-containing protein" evidence="3">
    <location>
        <begin position="24"/>
        <end position="304"/>
    </location>
</feature>
<keyword evidence="3" id="KW-0732">Signal</keyword>
<sequence>MIRSSSTFKSLIVIASIIATALAETQCTWPDGSEAKGYAPCDPNAEKSACCLVGEICLTSGLCYGKVGLNYRGACMGEWDDVNICPDACNSLNGSSSSFVNIWPCDGQGNTAPMKYWCGNGESTPCETTTTKGADNGLFLDIGGKGTRDSFNPQRILSADSSSALSTANSSTSTSTSTTAVKPTESAANTNATADANLDTEEDSASTDTGKIVAVGAGVGVPLLVVSLVLAAWALWERRARKKLLQKIAAGMGGNASYPARQSAAKQLPDQEIFEIGSGRWRPPVAEMQGSGPVARRADNASLI</sequence>
<evidence type="ECO:0000256" key="2">
    <source>
        <dbReference type="SAM" id="Phobius"/>
    </source>
</evidence>
<dbReference type="STRING" id="1810919.A0A3D8SK20"/>
<keyword evidence="2" id="KW-0472">Membrane</keyword>
<dbReference type="EMBL" id="PVWQ01000003">
    <property type="protein sequence ID" value="RDW86626.1"/>
    <property type="molecule type" value="Genomic_DNA"/>
</dbReference>
<feature type="compositionally biased region" description="Low complexity" evidence="1">
    <location>
        <begin position="162"/>
        <end position="180"/>
    </location>
</feature>
<dbReference type="RefSeq" id="XP_026606150.1">
    <property type="nucleotide sequence ID" value="XM_026745284.1"/>
</dbReference>
<accession>A0A3D8SK20</accession>
<gene>
    <name evidence="4" type="ORF">DSM5745_03268</name>
</gene>
<keyword evidence="2" id="KW-1133">Transmembrane helix</keyword>
<keyword evidence="2" id="KW-0812">Transmembrane</keyword>
<dbReference type="OrthoDB" id="5215637at2759"/>
<evidence type="ECO:0000256" key="3">
    <source>
        <dbReference type="SAM" id="SignalP"/>
    </source>
</evidence>
<protein>
    <recommendedName>
        <fullName evidence="6">Mid2 domain-containing protein</fullName>
    </recommendedName>
</protein>
<name>A0A3D8SK20_9EURO</name>
<proteinExistence type="predicted"/>
<evidence type="ECO:0000313" key="4">
    <source>
        <dbReference type="EMBL" id="RDW86626.1"/>
    </source>
</evidence>
<feature type="transmembrane region" description="Helical" evidence="2">
    <location>
        <begin position="212"/>
        <end position="236"/>
    </location>
</feature>